<proteinExistence type="predicted"/>
<accession>A0A8J2MSU4</accession>
<comment type="caution">
    <text evidence="2">The sequence shown here is derived from an EMBL/GenBank/DDBJ whole genome shotgun (WGS) entry which is preliminary data.</text>
</comment>
<evidence type="ECO:0000256" key="1">
    <source>
        <dbReference type="SAM" id="MobiDB-lite"/>
    </source>
</evidence>
<organism evidence="2 3">
    <name type="scientific">Cotesia congregata</name>
    <name type="common">Parasitoid wasp</name>
    <name type="synonym">Apanteles congregatus</name>
    <dbReference type="NCBI Taxonomy" id="51543"/>
    <lineage>
        <taxon>Eukaryota</taxon>
        <taxon>Metazoa</taxon>
        <taxon>Ecdysozoa</taxon>
        <taxon>Arthropoda</taxon>
        <taxon>Hexapoda</taxon>
        <taxon>Insecta</taxon>
        <taxon>Pterygota</taxon>
        <taxon>Neoptera</taxon>
        <taxon>Endopterygota</taxon>
        <taxon>Hymenoptera</taxon>
        <taxon>Apocrita</taxon>
        <taxon>Ichneumonoidea</taxon>
        <taxon>Braconidae</taxon>
        <taxon>Microgastrinae</taxon>
        <taxon>Cotesia</taxon>
    </lineage>
</organism>
<keyword evidence="3" id="KW-1185">Reference proteome</keyword>
<feature type="region of interest" description="Disordered" evidence="1">
    <location>
        <begin position="64"/>
        <end position="83"/>
    </location>
</feature>
<dbReference type="EMBL" id="CAJNRD030001124">
    <property type="protein sequence ID" value="CAG5106140.1"/>
    <property type="molecule type" value="Genomic_DNA"/>
</dbReference>
<protein>
    <submittedName>
        <fullName evidence="2">Uncharacterized protein</fullName>
    </submittedName>
</protein>
<reference evidence="2" key="1">
    <citation type="submission" date="2021-04" db="EMBL/GenBank/DDBJ databases">
        <authorList>
            <person name="Chebbi M.A.C M."/>
        </authorList>
    </citation>
    <scope>NUCLEOTIDE SEQUENCE</scope>
</reference>
<dbReference type="Proteomes" id="UP000786811">
    <property type="component" value="Unassembled WGS sequence"/>
</dbReference>
<name>A0A8J2MSU4_COTCN</name>
<sequence>MDDQAWRGKLRDSELYNSCLSLRWVLVSRYQAGRCEDRISRLRWIVLFVKVEYVMIVTELELPPESESSLSVYGGRSVGPSPGSEYLLCSEFKSSLSATM</sequence>
<evidence type="ECO:0000313" key="2">
    <source>
        <dbReference type="EMBL" id="CAG5106140.1"/>
    </source>
</evidence>
<evidence type="ECO:0000313" key="3">
    <source>
        <dbReference type="Proteomes" id="UP000786811"/>
    </source>
</evidence>
<gene>
    <name evidence="2" type="ORF">HICCMSTLAB_LOCUS12117</name>
</gene>
<dbReference type="AlphaFoldDB" id="A0A8J2MSU4"/>